<reference evidence="4 5" key="1">
    <citation type="submission" date="2022-05" db="EMBL/GenBank/DDBJ databases">
        <authorList>
            <person name="Jo J.-H."/>
            <person name="Im W.-T."/>
        </authorList>
    </citation>
    <scope>NUCLEOTIDE SEQUENCE [LARGE SCALE GENOMIC DNA]</scope>
    <source>
        <strain evidence="4 5">NSE70-1</strain>
    </source>
</reference>
<dbReference type="PANTHER" id="PTHR44943">
    <property type="entry name" value="CELLULOSE SYNTHASE OPERON PROTEIN C"/>
    <property type="match status" value="1"/>
</dbReference>
<comment type="caution">
    <text evidence="4">The sequence shown here is derived from an EMBL/GenBank/DDBJ whole genome shotgun (WGS) entry which is preliminary data.</text>
</comment>
<organism evidence="4 5">
    <name type="scientific">Sphingomonas caseinilyticus</name>
    <dbReference type="NCBI Taxonomy" id="2908205"/>
    <lineage>
        <taxon>Bacteria</taxon>
        <taxon>Pseudomonadati</taxon>
        <taxon>Pseudomonadota</taxon>
        <taxon>Alphaproteobacteria</taxon>
        <taxon>Sphingomonadales</taxon>
        <taxon>Sphingomonadaceae</taxon>
        <taxon>Sphingomonas</taxon>
    </lineage>
</organism>
<dbReference type="Gene3D" id="3.40.50.10140">
    <property type="entry name" value="Toll/interleukin-1 receptor homology (TIR) domain"/>
    <property type="match status" value="1"/>
</dbReference>
<dbReference type="InterPro" id="IPR035897">
    <property type="entry name" value="Toll_tir_struct_dom_sf"/>
</dbReference>
<keyword evidence="2" id="KW-0802">TPR repeat</keyword>
<dbReference type="Gene3D" id="3.40.50.10070">
    <property type="entry name" value="TolB, N-terminal domain"/>
    <property type="match status" value="1"/>
</dbReference>
<dbReference type="PANTHER" id="PTHR44943:SF8">
    <property type="entry name" value="TPR REPEAT-CONTAINING PROTEIN MJ0263"/>
    <property type="match status" value="1"/>
</dbReference>
<dbReference type="InterPro" id="IPR011990">
    <property type="entry name" value="TPR-like_helical_dom_sf"/>
</dbReference>
<evidence type="ECO:0000256" key="2">
    <source>
        <dbReference type="ARBA" id="ARBA00022803"/>
    </source>
</evidence>
<keyword evidence="5" id="KW-1185">Reference proteome</keyword>
<dbReference type="SUPFAM" id="SSF52200">
    <property type="entry name" value="Toll/Interleukin receptor TIR domain"/>
    <property type="match status" value="1"/>
</dbReference>
<dbReference type="InterPro" id="IPR019734">
    <property type="entry name" value="TPR_rpt"/>
</dbReference>
<dbReference type="NCBIfam" id="NF047558">
    <property type="entry name" value="TPR_END_plus"/>
    <property type="match status" value="1"/>
</dbReference>
<dbReference type="Pfam" id="PF13432">
    <property type="entry name" value="TPR_16"/>
    <property type="match status" value="1"/>
</dbReference>
<name>A0ABT0RXN1_9SPHN</name>
<protein>
    <submittedName>
        <fullName evidence="4">TIR domain-containing protein</fullName>
    </submittedName>
</protein>
<dbReference type="Pfam" id="PF13676">
    <property type="entry name" value="TIR_2"/>
    <property type="match status" value="1"/>
</dbReference>
<evidence type="ECO:0000256" key="1">
    <source>
        <dbReference type="ARBA" id="ARBA00022737"/>
    </source>
</evidence>
<keyword evidence="1" id="KW-0677">Repeat</keyword>
<dbReference type="EMBL" id="JAMGBA010000004">
    <property type="protein sequence ID" value="MCL6699774.1"/>
    <property type="molecule type" value="Genomic_DNA"/>
</dbReference>
<dbReference type="InterPro" id="IPR051685">
    <property type="entry name" value="Ycf3/AcsC/BcsC/TPR_MFPF"/>
</dbReference>
<dbReference type="Proteomes" id="UP001203410">
    <property type="component" value="Unassembled WGS sequence"/>
</dbReference>
<proteinExistence type="predicted"/>
<dbReference type="SUPFAM" id="SSF48452">
    <property type="entry name" value="TPR-like"/>
    <property type="match status" value="1"/>
</dbReference>
<feature type="domain" description="TIR" evidence="3">
    <location>
        <begin position="4"/>
        <end position="108"/>
    </location>
</feature>
<evidence type="ECO:0000259" key="3">
    <source>
        <dbReference type="Pfam" id="PF13676"/>
    </source>
</evidence>
<gene>
    <name evidence="4" type="ORF">LZ496_13410</name>
</gene>
<accession>A0ABT0RXN1</accession>
<sequence>MARVFLSYARDDVDAAKELAEGIGQAGHDVWWDRHLHGGSRFSDEIDRALKDAEAVVVLWSKTSVQSAWVQDEAAEGRDSGRLVPIALGSIKPPLGFRQFHTIDLAAWNGQGCPEALGDVIDAIGRIGGSHGRSEQISKIELAEPAQKKASVCVLPFVNMSGEPEQEYFSDGISEDIITDLSNVSALSVVARNTSFTFKGQSLDVKEVAQKLGVTHVLEGSVRKAGNRVRINAQLIDGAKGDHVWAARYDRDLTDIFEIQDEISKAIVDALQVKLLPREKSAIESRGTSNVDAYNLYLMARQQWISGTYGDPRRDEAIVRLCRQATLLDPDYAEAWALIALAQAELRFWHGKEEENALPAAERALKINPDMPEALCIKARYLEEEGRREEAEKQIRTALQIGPDSWEVNREAGRMFFRHGQIMEAIPFFEKAASLMDTDYSNPGLLMSCYYSIHDREGVKRAAKICLERAERAIAKEPTNGPALAMGANALSLFGEKDRAREWVNRALLLDPDNLSMRYNLACSLALELDDPDGALDALQPYFERVQSKTHIRHLEADPDFNSIRDHPRFKKMFAAAKERLGMLAAAK</sequence>
<dbReference type="SMART" id="SM00028">
    <property type="entry name" value="TPR"/>
    <property type="match status" value="4"/>
</dbReference>
<evidence type="ECO:0000313" key="4">
    <source>
        <dbReference type="EMBL" id="MCL6699774.1"/>
    </source>
</evidence>
<dbReference type="Gene3D" id="1.25.40.10">
    <property type="entry name" value="Tetratricopeptide repeat domain"/>
    <property type="match status" value="2"/>
</dbReference>
<dbReference type="InterPro" id="IPR000157">
    <property type="entry name" value="TIR_dom"/>
</dbReference>
<evidence type="ECO:0000313" key="5">
    <source>
        <dbReference type="Proteomes" id="UP001203410"/>
    </source>
</evidence>
<dbReference type="RefSeq" id="WP_249905231.1">
    <property type="nucleotide sequence ID" value="NZ_JAMGBA010000004.1"/>
</dbReference>